<feature type="signal peptide" evidence="4">
    <location>
        <begin position="1"/>
        <end position="33"/>
    </location>
</feature>
<evidence type="ECO:0000256" key="2">
    <source>
        <dbReference type="ARBA" id="ARBA00022801"/>
    </source>
</evidence>
<dbReference type="Gene3D" id="3.40.50.1820">
    <property type="entry name" value="alpha/beta hydrolase"/>
    <property type="match status" value="1"/>
</dbReference>
<keyword evidence="6" id="KW-1185">Reference proteome</keyword>
<name>A0ABT0SIZ4_9GAMM</name>
<dbReference type="RefSeq" id="WP_250064250.1">
    <property type="nucleotide sequence ID" value="NZ_JAIKTS010000003.1"/>
</dbReference>
<reference evidence="5 6" key="1">
    <citation type="submission" date="2021-08" db="EMBL/GenBank/DDBJ databases">
        <title>Novel members of of the genus Stenotrophomonas from differernt environment.</title>
        <authorList>
            <person name="Deng Y."/>
        </authorList>
    </citation>
    <scope>NUCLEOTIDE SEQUENCE [LARGE SCALE GENOMIC DNA]</scope>
    <source>
        <strain evidence="5 6">CPCC 101365</strain>
    </source>
</reference>
<dbReference type="InterPro" id="IPR000801">
    <property type="entry name" value="Esterase-like"/>
</dbReference>
<accession>A0ABT0SIZ4</accession>
<evidence type="ECO:0000256" key="3">
    <source>
        <dbReference type="SAM" id="MobiDB-lite"/>
    </source>
</evidence>
<comment type="similarity">
    <text evidence="1">Belongs to the esterase D family.</text>
</comment>
<dbReference type="GO" id="GO:0016787">
    <property type="term" value="F:hydrolase activity"/>
    <property type="evidence" value="ECO:0007669"/>
    <property type="project" value="UniProtKB-KW"/>
</dbReference>
<evidence type="ECO:0000256" key="1">
    <source>
        <dbReference type="ARBA" id="ARBA00005622"/>
    </source>
</evidence>
<protein>
    <submittedName>
        <fullName evidence="5">Alpha/beta hydrolase</fullName>
    </submittedName>
</protein>
<dbReference type="PANTHER" id="PTHR40841:SF2">
    <property type="entry name" value="SIDEROPHORE-DEGRADING ESTERASE (EUROFUNG)"/>
    <property type="match status" value="1"/>
</dbReference>
<keyword evidence="2 5" id="KW-0378">Hydrolase</keyword>
<dbReference type="Proteomes" id="UP001431235">
    <property type="component" value="Unassembled WGS sequence"/>
</dbReference>
<feature type="region of interest" description="Disordered" evidence="3">
    <location>
        <begin position="135"/>
        <end position="155"/>
    </location>
</feature>
<evidence type="ECO:0000256" key="4">
    <source>
        <dbReference type="SAM" id="SignalP"/>
    </source>
</evidence>
<dbReference type="InterPro" id="IPR052558">
    <property type="entry name" value="Siderophore_Hydrolase_D"/>
</dbReference>
<dbReference type="PANTHER" id="PTHR40841">
    <property type="entry name" value="SIDEROPHORE TRIACETYLFUSARININE C ESTERASE"/>
    <property type="match status" value="1"/>
</dbReference>
<evidence type="ECO:0000313" key="5">
    <source>
        <dbReference type="EMBL" id="MCL7714965.1"/>
    </source>
</evidence>
<dbReference type="SUPFAM" id="SSF53474">
    <property type="entry name" value="alpha/beta-Hydrolases"/>
    <property type="match status" value="1"/>
</dbReference>
<sequence length="331" mass="36030">MNAAGGMQRRFAAWPTLGALFALLLATVPWAQAQQRNPLQTIGETVAERTSPHYRFERFVVTSSDGDRRWRINLGIPRGPAPAAGFPALWMLDGNAALMEFDAPLLEALAGSPQPPLLVFVGYDNALRIDSPARTRDYTPLADPDAGDDAPRGGGADAFLDMLERQVRPEVARRAPLDAHRQTLWGHSLGGLFTLHALYTRSGAFQTYVPASPSLWWAQGALLDGPEQRFVDNNAGHPARVLLMLGGGERSPDFSGRDMNNPRVVAHLRRISGAPPDAAWQLSQRLRQVPGLSVEYHPFPGLGHGPMLRASLMRTLHVLAGVPDRSGDRAP</sequence>
<evidence type="ECO:0000313" key="6">
    <source>
        <dbReference type="Proteomes" id="UP001431235"/>
    </source>
</evidence>
<dbReference type="EMBL" id="JAIKTS010000003">
    <property type="protein sequence ID" value="MCL7714965.1"/>
    <property type="molecule type" value="Genomic_DNA"/>
</dbReference>
<dbReference type="Pfam" id="PF00756">
    <property type="entry name" value="Esterase"/>
    <property type="match status" value="1"/>
</dbReference>
<keyword evidence="4" id="KW-0732">Signal</keyword>
<feature type="chain" id="PRO_5045562245" evidence="4">
    <location>
        <begin position="34"/>
        <end position="331"/>
    </location>
</feature>
<organism evidence="5 6">
    <name type="scientific">Stenotrophomonas mori</name>
    <dbReference type="NCBI Taxonomy" id="2871096"/>
    <lineage>
        <taxon>Bacteria</taxon>
        <taxon>Pseudomonadati</taxon>
        <taxon>Pseudomonadota</taxon>
        <taxon>Gammaproteobacteria</taxon>
        <taxon>Lysobacterales</taxon>
        <taxon>Lysobacteraceae</taxon>
        <taxon>Stenotrophomonas</taxon>
    </lineage>
</organism>
<comment type="caution">
    <text evidence="5">The sequence shown here is derived from an EMBL/GenBank/DDBJ whole genome shotgun (WGS) entry which is preliminary data.</text>
</comment>
<dbReference type="InterPro" id="IPR029058">
    <property type="entry name" value="AB_hydrolase_fold"/>
</dbReference>
<gene>
    <name evidence="5" type="ORF">K5L01_09940</name>
</gene>
<proteinExistence type="inferred from homology"/>